<gene>
    <name evidence="5" type="ORF">IAC56_06315</name>
</gene>
<evidence type="ECO:0000256" key="1">
    <source>
        <dbReference type="ARBA" id="ARBA00023015"/>
    </source>
</evidence>
<dbReference type="GO" id="GO:0003677">
    <property type="term" value="F:DNA binding"/>
    <property type="evidence" value="ECO:0007669"/>
    <property type="project" value="UniProtKB-KW"/>
</dbReference>
<dbReference type="InterPro" id="IPR011663">
    <property type="entry name" value="UTRA"/>
</dbReference>
<dbReference type="InterPro" id="IPR036388">
    <property type="entry name" value="WH-like_DNA-bd_sf"/>
</dbReference>
<dbReference type="AlphaFoldDB" id="A0A9D1LFJ3"/>
<dbReference type="PROSITE" id="PS50949">
    <property type="entry name" value="HTH_GNTR"/>
    <property type="match status" value="1"/>
</dbReference>
<dbReference type="SUPFAM" id="SSF64288">
    <property type="entry name" value="Chorismate lyase-like"/>
    <property type="match status" value="1"/>
</dbReference>
<dbReference type="CDD" id="cd07377">
    <property type="entry name" value="WHTH_GntR"/>
    <property type="match status" value="1"/>
</dbReference>
<reference evidence="5" key="1">
    <citation type="submission" date="2020-10" db="EMBL/GenBank/DDBJ databases">
        <authorList>
            <person name="Gilroy R."/>
        </authorList>
    </citation>
    <scope>NUCLEOTIDE SEQUENCE</scope>
    <source>
        <strain evidence="5">7463</strain>
    </source>
</reference>
<dbReference type="PANTHER" id="PTHR44846:SF1">
    <property type="entry name" value="MANNOSYL-D-GLYCERATE TRANSPORT_METABOLISM SYSTEM REPRESSOR MNGR-RELATED"/>
    <property type="match status" value="1"/>
</dbReference>
<evidence type="ECO:0000259" key="4">
    <source>
        <dbReference type="PROSITE" id="PS50949"/>
    </source>
</evidence>
<dbReference type="PANTHER" id="PTHR44846">
    <property type="entry name" value="MANNOSYL-D-GLYCERATE TRANSPORT/METABOLISM SYSTEM REPRESSOR MNGR-RELATED"/>
    <property type="match status" value="1"/>
</dbReference>
<keyword evidence="1" id="KW-0805">Transcription regulation</keyword>
<dbReference type="Proteomes" id="UP000824083">
    <property type="component" value="Unassembled WGS sequence"/>
</dbReference>
<organism evidence="5 6">
    <name type="scientific">Candidatus Aphodousia faecigallinarum</name>
    <dbReference type="NCBI Taxonomy" id="2840677"/>
    <lineage>
        <taxon>Bacteria</taxon>
        <taxon>Pseudomonadati</taxon>
        <taxon>Pseudomonadota</taxon>
        <taxon>Betaproteobacteria</taxon>
        <taxon>Burkholderiales</taxon>
        <taxon>Sutterellaceae</taxon>
        <taxon>Sutterellaceae incertae sedis</taxon>
        <taxon>Candidatus Aphodousia</taxon>
    </lineage>
</organism>
<name>A0A9D1LFJ3_9BURK</name>
<dbReference type="EMBL" id="DVMY01000098">
    <property type="protein sequence ID" value="HIU37869.1"/>
    <property type="molecule type" value="Genomic_DNA"/>
</dbReference>
<sequence>MYDSPHSSSLFEVVRKRIMQRIQMGAWKQGDMIPNELELADIFKVSQGTVRRALKELVKEGVLVRHQGKGTYVASYRRDMDSIRERINWFAPDTPGAAPMHARIVSFEILDQISPKIALLFQCAPDEPLYRIRRELSYGESEIVSAFDDIYLKVKDFPHLTEDAFHRTEKVNPYVFYEEAYGYFVTTMEDMAKAVLLNPQQAKRAGVNTPYPAICLQRRSFTIDGHMIELRFLTNVTDTQSMVLRGGRH</sequence>
<reference evidence="5" key="2">
    <citation type="journal article" date="2021" name="PeerJ">
        <title>Extensive microbial diversity within the chicken gut microbiome revealed by metagenomics and culture.</title>
        <authorList>
            <person name="Gilroy R."/>
            <person name="Ravi A."/>
            <person name="Getino M."/>
            <person name="Pursley I."/>
            <person name="Horton D.L."/>
            <person name="Alikhan N.F."/>
            <person name="Baker D."/>
            <person name="Gharbi K."/>
            <person name="Hall N."/>
            <person name="Watson M."/>
            <person name="Adriaenssens E.M."/>
            <person name="Foster-Nyarko E."/>
            <person name="Jarju S."/>
            <person name="Secka A."/>
            <person name="Antonio M."/>
            <person name="Oren A."/>
            <person name="Chaudhuri R.R."/>
            <person name="La Ragione R."/>
            <person name="Hildebrand F."/>
            <person name="Pallen M.J."/>
        </authorList>
    </citation>
    <scope>NUCLEOTIDE SEQUENCE</scope>
    <source>
        <strain evidence="5">7463</strain>
    </source>
</reference>
<dbReference type="PRINTS" id="PR00037">
    <property type="entry name" value="HTHLACR"/>
</dbReference>
<dbReference type="PRINTS" id="PR00035">
    <property type="entry name" value="HTHGNTR"/>
</dbReference>
<accession>A0A9D1LFJ3</accession>
<dbReference type="SMART" id="SM00345">
    <property type="entry name" value="HTH_GNTR"/>
    <property type="match status" value="1"/>
</dbReference>
<evidence type="ECO:0000313" key="6">
    <source>
        <dbReference type="Proteomes" id="UP000824083"/>
    </source>
</evidence>
<dbReference type="SUPFAM" id="SSF46785">
    <property type="entry name" value="Winged helix' DNA-binding domain"/>
    <property type="match status" value="1"/>
</dbReference>
<comment type="caution">
    <text evidence="5">The sequence shown here is derived from an EMBL/GenBank/DDBJ whole genome shotgun (WGS) entry which is preliminary data.</text>
</comment>
<evidence type="ECO:0000313" key="5">
    <source>
        <dbReference type="EMBL" id="HIU37869.1"/>
    </source>
</evidence>
<dbReference type="InterPro" id="IPR050679">
    <property type="entry name" value="Bact_HTH_transcr_reg"/>
</dbReference>
<protein>
    <submittedName>
        <fullName evidence="5">GntR family transcriptional regulator</fullName>
    </submittedName>
</protein>
<keyword evidence="3" id="KW-0804">Transcription</keyword>
<keyword evidence="2" id="KW-0238">DNA-binding</keyword>
<evidence type="ECO:0000256" key="3">
    <source>
        <dbReference type="ARBA" id="ARBA00023163"/>
    </source>
</evidence>
<dbReference type="InterPro" id="IPR036390">
    <property type="entry name" value="WH_DNA-bd_sf"/>
</dbReference>
<dbReference type="Pfam" id="PF00392">
    <property type="entry name" value="GntR"/>
    <property type="match status" value="1"/>
</dbReference>
<dbReference type="GO" id="GO:0003700">
    <property type="term" value="F:DNA-binding transcription factor activity"/>
    <property type="evidence" value="ECO:0007669"/>
    <property type="project" value="InterPro"/>
</dbReference>
<dbReference type="Pfam" id="PF07702">
    <property type="entry name" value="UTRA"/>
    <property type="match status" value="1"/>
</dbReference>
<proteinExistence type="predicted"/>
<dbReference type="Gene3D" id="3.40.1410.10">
    <property type="entry name" value="Chorismate lyase-like"/>
    <property type="match status" value="1"/>
</dbReference>
<dbReference type="InterPro" id="IPR028978">
    <property type="entry name" value="Chorismate_lyase_/UTRA_dom_sf"/>
</dbReference>
<dbReference type="InterPro" id="IPR001034">
    <property type="entry name" value="DeoR_HTH"/>
</dbReference>
<evidence type="ECO:0000256" key="2">
    <source>
        <dbReference type="ARBA" id="ARBA00023125"/>
    </source>
</evidence>
<dbReference type="InterPro" id="IPR000524">
    <property type="entry name" value="Tscrpt_reg_HTH_GntR"/>
</dbReference>
<dbReference type="GO" id="GO:0045892">
    <property type="term" value="P:negative regulation of DNA-templated transcription"/>
    <property type="evidence" value="ECO:0007669"/>
    <property type="project" value="TreeGrafter"/>
</dbReference>
<dbReference type="SMART" id="SM00866">
    <property type="entry name" value="UTRA"/>
    <property type="match status" value="1"/>
</dbReference>
<feature type="domain" description="HTH gntR-type" evidence="4">
    <location>
        <begin position="8"/>
        <end position="76"/>
    </location>
</feature>
<dbReference type="Gene3D" id="1.10.10.10">
    <property type="entry name" value="Winged helix-like DNA-binding domain superfamily/Winged helix DNA-binding domain"/>
    <property type="match status" value="1"/>
</dbReference>